<comment type="subcellular location">
    <subcellularLocation>
        <location evidence="1">Cell envelope</location>
    </subcellularLocation>
</comment>
<evidence type="ECO:0000256" key="2">
    <source>
        <dbReference type="SAM" id="Phobius"/>
    </source>
</evidence>
<keyword evidence="2" id="KW-0812">Transmembrane</keyword>
<reference evidence="3" key="1">
    <citation type="journal article" date="2015" name="J. Antimicrob. Chemother.">
        <title>A novel gene, optrA, that confers transferable resistance to oxazolidinones and phenicols and its presence in Enterococcus faecalis and Enterococcus faecium of human and animal origin.</title>
        <authorList>
            <person name="Wang Y."/>
            <person name="Lv Y."/>
            <person name="Cai J."/>
            <person name="Schwarz S."/>
            <person name="Cui L."/>
            <person name="Hu Z."/>
            <person name="Zhang R."/>
            <person name="Li J."/>
            <person name="Zhao Q."/>
            <person name="He T."/>
            <person name="Wang D."/>
            <person name="Wang Z."/>
            <person name="Shen Y."/>
            <person name="Li Y."/>
            <person name="Fessler A.T."/>
            <person name="Wu C."/>
            <person name="Yu H."/>
            <person name="Deng X."/>
            <person name="Xia X."/>
            <person name="Shen J."/>
        </authorList>
    </citation>
    <scope>NUCLEOTIDE SEQUENCE</scope>
    <source>
        <strain evidence="3">E394</strain>
        <plasmid evidence="3">pE394</plasmid>
    </source>
</reference>
<dbReference type="Gene3D" id="2.60.40.4270">
    <property type="entry name" value="Listeria-Bacteroides repeat domain"/>
    <property type="match status" value="1"/>
</dbReference>
<dbReference type="Pfam" id="PF09479">
    <property type="entry name" value="Flg_new"/>
    <property type="match status" value="1"/>
</dbReference>
<keyword evidence="2" id="KW-1133">Transmembrane helix</keyword>
<evidence type="ECO:0000256" key="1">
    <source>
        <dbReference type="ARBA" id="ARBA00004196"/>
    </source>
</evidence>
<dbReference type="InterPro" id="IPR042229">
    <property type="entry name" value="Listeria/Bacterioides_rpt_sf"/>
</dbReference>
<sequence length="470" mass="54337">MGNQYLVFGSCKVTTRKGSENDLKKRKSKKALLIGIAIIVVSVVLLIGAFIGYNKVYLPSLKNVTVAVYKDNGVKIDQLAFKEKSYLQILDEQDQVIERIDLDEQTPDVTLDGHSPLLKDWEIKQKVQKNGLFERDEVYYTAKPTYLENKDFVLTFMTDERSHFFENEQQISSLSKPYKAGEPVTHYLPEPTIDEDFKGYWTLNHEAVTDEIIINEDTVLQFKTYQDKNDNWIDDFSEAFTVNFVTNTGEEIENQVIGWEGTIGLPQLQTLKEENKVFYDWYSDEQLTNVVTNESKVTSDMTLFAKVKSIPEIINTTIEHPITRKDIAIEVQSVLHEQNSDIDKQFNTKVLEEEKERKALKAYNKANNILSEKVEQVTQLHNLGQKKLYLITFLDPLNQYLYSIVAPYGQTIKVVYEDGQLFKEYAVRQDSTIILDQETLLTESSDLDRYDFEYRQINDSVFIKVQPVGK</sequence>
<name>A0A0E3H0W9_ENTFL</name>
<evidence type="ECO:0000313" key="3">
    <source>
        <dbReference type="EMBL" id="AKA86802.1"/>
    </source>
</evidence>
<dbReference type="InterPro" id="IPR013378">
    <property type="entry name" value="InlB-like_B-rpt"/>
</dbReference>
<dbReference type="EMBL" id="KP399637">
    <property type="protein sequence ID" value="AKA86802.1"/>
    <property type="molecule type" value="Genomic_DNA"/>
</dbReference>
<dbReference type="AlphaFoldDB" id="A0A0E3H0W9"/>
<geneLocation type="plasmid" evidence="3">
    <name>pE394</name>
</geneLocation>
<protein>
    <submittedName>
        <fullName evidence="3">Uncharacterized protein</fullName>
    </submittedName>
</protein>
<organism evidence="3">
    <name type="scientific">Enterococcus faecalis</name>
    <name type="common">Streptococcus faecalis</name>
    <dbReference type="NCBI Taxonomy" id="1351"/>
    <lineage>
        <taxon>Bacteria</taxon>
        <taxon>Bacillati</taxon>
        <taxon>Bacillota</taxon>
        <taxon>Bacilli</taxon>
        <taxon>Lactobacillales</taxon>
        <taxon>Enterococcaceae</taxon>
        <taxon>Enterococcus</taxon>
    </lineage>
</organism>
<feature type="transmembrane region" description="Helical" evidence="2">
    <location>
        <begin position="31"/>
        <end position="53"/>
    </location>
</feature>
<keyword evidence="3" id="KW-0614">Plasmid</keyword>
<keyword evidence="2" id="KW-0472">Membrane</keyword>
<accession>A0A0E3H0W9</accession>
<proteinExistence type="predicted"/>
<dbReference type="GO" id="GO:0030313">
    <property type="term" value="C:cell envelope"/>
    <property type="evidence" value="ECO:0007669"/>
    <property type="project" value="UniProtKB-SubCell"/>
</dbReference>